<sequence length="104" mass="10359">MAALSAPERGPEGPVASGVGLGGSLGWGALGEWLCCSDCGAPCALGCPSLVDGGGARSIACFCPAIYAVVIVEYSLGYTLALTPRGTLCFHLVQSSGWCSGVSF</sequence>
<evidence type="ECO:0000313" key="2">
    <source>
        <dbReference type="Proteomes" id="UP000291213"/>
    </source>
</evidence>
<organism evidence="1 2">
    <name type="scientific">Aeropyrum pernix</name>
    <dbReference type="NCBI Taxonomy" id="56636"/>
    <lineage>
        <taxon>Archaea</taxon>
        <taxon>Thermoproteota</taxon>
        <taxon>Thermoprotei</taxon>
        <taxon>Desulfurococcales</taxon>
        <taxon>Desulfurococcaceae</taxon>
        <taxon>Aeropyrum</taxon>
    </lineage>
</organism>
<evidence type="ECO:0000313" key="1">
    <source>
        <dbReference type="EMBL" id="GBF09199.1"/>
    </source>
</evidence>
<comment type="caution">
    <text evidence="1">The sequence shown here is derived from an EMBL/GenBank/DDBJ whole genome shotgun (WGS) entry which is preliminary data.</text>
</comment>
<name>A0A401HA50_AERPX</name>
<reference evidence="1 2" key="1">
    <citation type="submission" date="2017-02" db="EMBL/GenBank/DDBJ databases">
        <title>isolation and characterization of a novel temperate virus Aeropyrum globular virus 1 infecting hyperthermophilic archaeon Aeropyrum.</title>
        <authorList>
            <person name="Yumiya M."/>
            <person name="Yoshida T."/>
            <person name="Sako Y."/>
        </authorList>
    </citation>
    <scope>NUCLEOTIDE SEQUENCE [LARGE SCALE GENOMIC DNA]</scope>
    <source>
        <strain evidence="1 2">YK1-12-2013</strain>
    </source>
</reference>
<proteinExistence type="predicted"/>
<dbReference type="Proteomes" id="UP000291213">
    <property type="component" value="Unassembled WGS sequence"/>
</dbReference>
<gene>
    <name evidence="1" type="ORF">apy_09240</name>
</gene>
<protein>
    <submittedName>
        <fullName evidence="1">Uncharacterized protein</fullName>
    </submittedName>
</protein>
<dbReference type="EMBL" id="BDMD01000047">
    <property type="protein sequence ID" value="GBF09199.1"/>
    <property type="molecule type" value="Genomic_DNA"/>
</dbReference>
<dbReference type="AlphaFoldDB" id="A0A401HA50"/>
<accession>A0A401HA50</accession>